<dbReference type="Gene3D" id="3.30.450.380">
    <property type="match status" value="1"/>
</dbReference>
<dbReference type="GO" id="GO:0016887">
    <property type="term" value="F:ATP hydrolysis activity"/>
    <property type="evidence" value="ECO:0007669"/>
    <property type="project" value="InterPro"/>
</dbReference>
<dbReference type="Gene3D" id="3.40.50.300">
    <property type="entry name" value="P-loop containing nucleotide triphosphate hydrolases"/>
    <property type="match status" value="1"/>
</dbReference>
<dbReference type="PANTHER" id="PTHR30486:SF6">
    <property type="entry name" value="TYPE IV PILUS RETRACTATION ATPASE PILT"/>
    <property type="match status" value="1"/>
</dbReference>
<gene>
    <name evidence="4" type="ORF">ET471_00785</name>
</gene>
<proteinExistence type="inferred from homology"/>
<evidence type="ECO:0000259" key="3">
    <source>
        <dbReference type="Pfam" id="PF00437"/>
    </source>
</evidence>
<dbReference type="Pfam" id="PF00437">
    <property type="entry name" value="T2SSE"/>
    <property type="match status" value="1"/>
</dbReference>
<feature type="domain" description="Bacterial type II secretion system protein E" evidence="3">
    <location>
        <begin position="243"/>
        <end position="442"/>
    </location>
</feature>
<dbReference type="AlphaFoldDB" id="A0A4V0YFS8"/>
<dbReference type="KEGG" id="xya:ET471_00785"/>
<organism evidence="4 5">
    <name type="scientific">Xylanimonas protaetiae</name>
    <dbReference type="NCBI Taxonomy" id="2509457"/>
    <lineage>
        <taxon>Bacteria</taxon>
        <taxon>Bacillati</taxon>
        <taxon>Actinomycetota</taxon>
        <taxon>Actinomycetes</taxon>
        <taxon>Micrococcales</taxon>
        <taxon>Promicromonosporaceae</taxon>
        <taxon>Xylanimonas</taxon>
    </lineage>
</organism>
<protein>
    <submittedName>
        <fullName evidence="4">CpaF family protein</fullName>
    </submittedName>
</protein>
<feature type="compositionally biased region" description="Low complexity" evidence="2">
    <location>
        <begin position="41"/>
        <end position="50"/>
    </location>
</feature>
<dbReference type="PANTHER" id="PTHR30486">
    <property type="entry name" value="TWITCHING MOTILITY PROTEIN PILT"/>
    <property type="match status" value="1"/>
</dbReference>
<evidence type="ECO:0000313" key="5">
    <source>
        <dbReference type="Proteomes" id="UP000292118"/>
    </source>
</evidence>
<dbReference type="Proteomes" id="UP000292118">
    <property type="component" value="Chromosome"/>
</dbReference>
<dbReference type="EMBL" id="CP035493">
    <property type="protein sequence ID" value="QAY68761.1"/>
    <property type="molecule type" value="Genomic_DNA"/>
</dbReference>
<dbReference type="InterPro" id="IPR027417">
    <property type="entry name" value="P-loop_NTPase"/>
</dbReference>
<dbReference type="OrthoDB" id="9810761at2"/>
<accession>A0A4V0YFS8</accession>
<dbReference type="InterPro" id="IPR050921">
    <property type="entry name" value="T4SS_GSP_E_ATPase"/>
</dbReference>
<comment type="similarity">
    <text evidence="1">Belongs to the GSP E family.</text>
</comment>
<feature type="compositionally biased region" description="Pro residues" evidence="2">
    <location>
        <begin position="51"/>
        <end position="64"/>
    </location>
</feature>
<dbReference type="RefSeq" id="WP_129186163.1">
    <property type="nucleotide sequence ID" value="NZ_CP035493.1"/>
</dbReference>
<evidence type="ECO:0000256" key="2">
    <source>
        <dbReference type="SAM" id="MobiDB-lite"/>
    </source>
</evidence>
<feature type="region of interest" description="Disordered" evidence="2">
    <location>
        <begin position="1"/>
        <end position="64"/>
    </location>
</feature>
<dbReference type="InterPro" id="IPR001482">
    <property type="entry name" value="T2SS/T4SS_dom"/>
</dbReference>
<sequence>MTNDTQTPPTPATGPDEPGKRPRRLSSVPLFTQPPHPSPPARARATRGALPPRPGEPLPEPPLPPLPAHLVEAVEAVEVDWSLVARLRQRASEQIARAEHADGTPSDRADQKQRGLAIVIDLVTSANTERVDAGSPAWEPAHLHALTKAVRDSLFGLGRLQPLVDRPDVENIEIAGHDHVRLQLLDGSYEAGPPVADSDEELVDFLVFLASRSETSARSFSPAQPNLDLRLDGGARLAATAWVSTRPQVTIRLHRLVDVTLDDLAANGTLTDVQASFLRAAVRARKSIVVSGAQGAGKTTLMRALCGEIPYEESIGTFETEYELFLHEMPDRHAMVRHFEARPGAGEVGPDGRPAGEYSIDQLLRNSYRQNLSRQIVGEVRGAEVWAMLEAMESGSGSLSTTHATDAENAIHKLVTCAMKAGPGITPDLATRKLAQAIDLIVHVDLDLTVGTGAGAGAAGQARPRRTVSEIIAVNRGEQAPGYAVTHVFRSDGAGPGLPHVLPQEYRALARYGFDLDAFLRAGRGEVA</sequence>
<reference evidence="4 5" key="1">
    <citation type="submission" date="2019-01" db="EMBL/GenBank/DDBJ databases">
        <title>Genome sequencing of strain FW10M-9.</title>
        <authorList>
            <person name="Heo J."/>
            <person name="Kim S.-J."/>
            <person name="Kim J.-S."/>
            <person name="Hong S.-B."/>
            <person name="Kwon S.-W."/>
        </authorList>
    </citation>
    <scope>NUCLEOTIDE SEQUENCE [LARGE SCALE GENOMIC DNA]</scope>
    <source>
        <strain evidence="4 5">FW10M-9</strain>
    </source>
</reference>
<name>A0A4V0YFS8_9MICO</name>
<evidence type="ECO:0000256" key="1">
    <source>
        <dbReference type="ARBA" id="ARBA00006611"/>
    </source>
</evidence>
<keyword evidence="5" id="KW-1185">Reference proteome</keyword>
<dbReference type="CDD" id="cd01130">
    <property type="entry name" value="VirB11-like_ATPase"/>
    <property type="match status" value="1"/>
</dbReference>
<evidence type="ECO:0000313" key="4">
    <source>
        <dbReference type="EMBL" id="QAY68761.1"/>
    </source>
</evidence>
<dbReference type="SUPFAM" id="SSF52540">
    <property type="entry name" value="P-loop containing nucleoside triphosphate hydrolases"/>
    <property type="match status" value="1"/>
</dbReference>